<name>C7AR58_HYLAN</name>
<dbReference type="EMBL" id="FJ598043">
    <property type="protein sequence ID" value="ACU21613.1"/>
    <property type="molecule type" value="mRNA"/>
</dbReference>
<proteinExistence type="evidence at transcript level"/>
<accession>C7AR58</accession>
<dbReference type="AlphaFoldDB" id="C7AR58"/>
<dbReference type="SMART" id="SM00131">
    <property type="entry name" value="KU"/>
    <property type="match status" value="1"/>
</dbReference>
<evidence type="ECO:0000256" key="2">
    <source>
        <dbReference type="SAM" id="SignalP"/>
    </source>
</evidence>
<sequence>MKTSVVFLVVLAAGLFLLSEGAQDYRCQLSRNYGKGSGSFTNYYYDKATSSCKTFRYRGSGGNGNRFKTLEDCEATCVTAE</sequence>
<dbReference type="PANTHER" id="PTHR10083">
    <property type="entry name" value="KUNITZ-TYPE PROTEASE INHIBITOR-RELATED"/>
    <property type="match status" value="1"/>
</dbReference>
<dbReference type="SUPFAM" id="SSF57362">
    <property type="entry name" value="BPTI-like"/>
    <property type="match status" value="1"/>
</dbReference>
<dbReference type="SMR" id="C7AR58"/>
<feature type="domain" description="BPTI/Kunitz inhibitor" evidence="3">
    <location>
        <begin position="27"/>
        <end position="77"/>
    </location>
</feature>
<dbReference type="PANTHER" id="PTHR10083:SF374">
    <property type="entry name" value="BPTI_KUNITZ INHIBITOR DOMAIN-CONTAINING PROTEIN"/>
    <property type="match status" value="1"/>
</dbReference>
<dbReference type="Pfam" id="PF00014">
    <property type="entry name" value="Kunitz_BPTI"/>
    <property type="match status" value="1"/>
</dbReference>
<feature type="chain" id="PRO_5002975713" evidence="2">
    <location>
        <begin position="22"/>
        <end position="81"/>
    </location>
</feature>
<dbReference type="Gene3D" id="4.10.410.10">
    <property type="entry name" value="Pancreatic trypsin inhibitor Kunitz domain"/>
    <property type="match status" value="1"/>
</dbReference>
<keyword evidence="2" id="KW-0732">Signal</keyword>
<dbReference type="InterPro" id="IPR050098">
    <property type="entry name" value="TFPI/VKTCI-like"/>
</dbReference>
<protein>
    <submittedName>
        <fullName evidence="4">Anntoxin</fullName>
    </submittedName>
</protein>
<organism evidence="4">
    <name type="scientific">Hyla annectans</name>
    <name type="common">Jerdon's tree frog</name>
    <dbReference type="NCBI Taxonomy" id="317325"/>
    <lineage>
        <taxon>Eukaryota</taxon>
        <taxon>Metazoa</taxon>
        <taxon>Chordata</taxon>
        <taxon>Craniata</taxon>
        <taxon>Vertebrata</taxon>
        <taxon>Euteleostomi</taxon>
        <taxon>Amphibia</taxon>
        <taxon>Batrachia</taxon>
        <taxon>Anura</taxon>
        <taxon>Neobatrachia</taxon>
        <taxon>Hyloidea</taxon>
        <taxon>Hylidae</taxon>
        <taxon>Hylinae</taxon>
        <taxon>Hylini</taxon>
        <taxon>Hyla</taxon>
    </lineage>
</organism>
<feature type="signal peptide" evidence="2">
    <location>
        <begin position="1"/>
        <end position="21"/>
    </location>
</feature>
<reference evidence="4" key="1">
    <citation type="journal article" date="2009" name="J. Biol. Chem.">
        <title>The first gene-encoded amphibian neurotoxin.</title>
        <authorList>
            <person name="You D."/>
            <person name="Hong J."/>
            <person name="Rong M."/>
            <person name="Yu H."/>
            <person name="Liang S."/>
            <person name="Ma Y."/>
            <person name="Yang H."/>
            <person name="Wu J."/>
            <person name="Lin D."/>
            <person name="Lai R."/>
        </authorList>
    </citation>
    <scope>NUCLEOTIDE SEQUENCE</scope>
</reference>
<dbReference type="CDD" id="cd22593">
    <property type="entry name" value="Kunitz_conkunitzin"/>
    <property type="match status" value="1"/>
</dbReference>
<dbReference type="GO" id="GO:0005615">
    <property type="term" value="C:extracellular space"/>
    <property type="evidence" value="ECO:0007669"/>
    <property type="project" value="TreeGrafter"/>
</dbReference>
<dbReference type="InterPro" id="IPR002223">
    <property type="entry name" value="Kunitz_BPTI"/>
</dbReference>
<dbReference type="InterPro" id="IPR036880">
    <property type="entry name" value="Kunitz_BPTI_sf"/>
</dbReference>
<dbReference type="PROSITE" id="PS50279">
    <property type="entry name" value="BPTI_KUNITZ_2"/>
    <property type="match status" value="1"/>
</dbReference>
<evidence type="ECO:0000259" key="3">
    <source>
        <dbReference type="PROSITE" id="PS50279"/>
    </source>
</evidence>
<keyword evidence="1" id="KW-1015">Disulfide bond</keyword>
<evidence type="ECO:0000313" key="4">
    <source>
        <dbReference type="EMBL" id="ACU21613.1"/>
    </source>
</evidence>
<dbReference type="GO" id="GO:0004867">
    <property type="term" value="F:serine-type endopeptidase inhibitor activity"/>
    <property type="evidence" value="ECO:0007669"/>
    <property type="project" value="InterPro"/>
</dbReference>
<evidence type="ECO:0000256" key="1">
    <source>
        <dbReference type="ARBA" id="ARBA00023157"/>
    </source>
</evidence>